<gene>
    <name evidence="1" type="ORF">C5167_031308</name>
</gene>
<feature type="non-terminal residue" evidence="1">
    <location>
        <position position="1"/>
    </location>
</feature>
<dbReference type="Proteomes" id="UP000316621">
    <property type="component" value="Chromosome 7"/>
</dbReference>
<name>A0A4Y7K5F2_PAPSO</name>
<evidence type="ECO:0000313" key="1">
    <source>
        <dbReference type="EMBL" id="RZC68056.1"/>
    </source>
</evidence>
<evidence type="ECO:0000313" key="2">
    <source>
        <dbReference type="Proteomes" id="UP000316621"/>
    </source>
</evidence>
<dbReference type="EMBL" id="CM010721">
    <property type="protein sequence ID" value="RZC68056.1"/>
    <property type="molecule type" value="Genomic_DNA"/>
</dbReference>
<accession>A0A4Y7K5F2</accession>
<proteinExistence type="predicted"/>
<dbReference type="AlphaFoldDB" id="A0A4Y7K5F2"/>
<dbReference type="Gramene" id="RZC68056">
    <property type="protein sequence ID" value="RZC68056"/>
    <property type="gene ID" value="C5167_031308"/>
</dbReference>
<organism evidence="1 2">
    <name type="scientific">Papaver somniferum</name>
    <name type="common">Opium poppy</name>
    <dbReference type="NCBI Taxonomy" id="3469"/>
    <lineage>
        <taxon>Eukaryota</taxon>
        <taxon>Viridiplantae</taxon>
        <taxon>Streptophyta</taxon>
        <taxon>Embryophyta</taxon>
        <taxon>Tracheophyta</taxon>
        <taxon>Spermatophyta</taxon>
        <taxon>Magnoliopsida</taxon>
        <taxon>Ranunculales</taxon>
        <taxon>Papaveraceae</taxon>
        <taxon>Papaveroideae</taxon>
        <taxon>Papaver</taxon>
    </lineage>
</organism>
<keyword evidence="2" id="KW-1185">Reference proteome</keyword>
<protein>
    <submittedName>
        <fullName evidence="1">Uncharacterized protein</fullName>
    </submittedName>
</protein>
<reference evidence="1 2" key="1">
    <citation type="journal article" date="2018" name="Science">
        <title>The opium poppy genome and morphinan production.</title>
        <authorList>
            <person name="Guo L."/>
            <person name="Winzer T."/>
            <person name="Yang X."/>
            <person name="Li Y."/>
            <person name="Ning Z."/>
            <person name="He Z."/>
            <person name="Teodor R."/>
            <person name="Lu Y."/>
            <person name="Bowser T.A."/>
            <person name="Graham I.A."/>
            <person name="Ye K."/>
        </authorList>
    </citation>
    <scope>NUCLEOTIDE SEQUENCE [LARGE SCALE GENOMIC DNA]</scope>
    <source>
        <strain evidence="2">cv. HN1</strain>
        <tissue evidence="1">Leaves</tissue>
    </source>
</reference>
<sequence>KRHPSGKVLRSFCSVSVHRIMSIPNYSRRSRTLEMSVRGISEWGTQFQVNLHLMLDKVKNVKEASMYAKCNNSHASQLP</sequence>